<keyword evidence="17" id="KW-1185">Reference proteome</keyword>
<dbReference type="PANTHER" id="PTHR30540">
    <property type="entry name" value="OSMOTIC STRESS POTASSIUM TRANSPORTER"/>
    <property type="match status" value="1"/>
</dbReference>
<dbReference type="InterPro" id="IPR053952">
    <property type="entry name" value="K_trans_C"/>
</dbReference>
<evidence type="ECO:0000256" key="4">
    <source>
        <dbReference type="ARBA" id="ARBA00022475"/>
    </source>
</evidence>
<evidence type="ECO:0000256" key="6">
    <source>
        <dbReference type="ARBA" id="ARBA00022538"/>
    </source>
</evidence>
<keyword evidence="12 13" id="KW-0472">Membrane</keyword>
<keyword evidence="6 13" id="KW-0633">Potassium transport</keyword>
<dbReference type="Pfam" id="PF22776">
    <property type="entry name" value="K_trans_C"/>
    <property type="match status" value="1"/>
</dbReference>
<keyword evidence="7 13" id="KW-0812">Transmembrane</keyword>
<dbReference type="EMBL" id="SCFB01000015">
    <property type="protein sequence ID" value="RZI45350.1"/>
    <property type="molecule type" value="Genomic_DNA"/>
</dbReference>
<protein>
    <recommendedName>
        <fullName evidence="13">Probable potassium transport system protein Kup</fullName>
    </recommendedName>
</protein>
<sequence>MALKFFPDHKLTPLVIGAIGVVYGDIGTNPLFTIKECFQPGCLPAAPQAILGVMSLIFWLLIVVVCLKYMSVIFRADNNGEGGILALSTLAHRTAKAKHKAFIVALGILGMALFYGDGVITPAISVLNALEGVNVATPYLNHLIVPMSVILLVLLFVLQRWGTGRIGEWFGPLMIVWFLVIGLLGLVQIMKEPSVLYALNPLYAFKFFGSYLKFSLVVLGFIVLIVAGAEALYADIGHFTKKSIRISWFALVWPSLVLNYFGQGALLLETPAAISNPFYLLVPTWGIYPMVLLATSATIIASQSVISGVFSITWQAIQLGYLPRMRVIHTSTNQRGRVYVPFANYIMLFLTVAAVLFFQESTHLATAYGLSVAGVMVITTLLTISLAFTDWGWSWIKITAIFGGLLLTDTILVGANLLKIIEGGWFSILIALVIYTIVDSWRRGRHMLAYDHHHELSLAEFIHFARNTSPARAPGVAVFMGDDPEKVPMAFHVHFKHTPVLHQTVFFLSIVTRTIPRVHSAERLKIIPLADGVYQVIAFYGFIESPNLRQILAKVYEQIPTFDIEQTTFFLTRNVPVFIKGSYLKHWREHLFIFLMNNAMSATRYFKIPYNRVVELGVRFRTFN</sequence>
<name>A0A4Q7DGE1_9PROT</name>
<feature type="transmembrane region" description="Helical" evidence="13">
    <location>
        <begin position="246"/>
        <end position="267"/>
    </location>
</feature>
<keyword evidence="11 13" id="KW-0406">Ion transport</keyword>
<dbReference type="PANTHER" id="PTHR30540:SF79">
    <property type="entry name" value="LOW AFFINITY POTASSIUM TRANSPORT SYSTEM PROTEIN KUP"/>
    <property type="match status" value="1"/>
</dbReference>
<feature type="transmembrane region" description="Helical" evidence="13">
    <location>
        <begin position="210"/>
        <end position="234"/>
    </location>
</feature>
<dbReference type="GO" id="GO:0015293">
    <property type="term" value="F:symporter activity"/>
    <property type="evidence" value="ECO:0007669"/>
    <property type="project" value="UniProtKB-UniRule"/>
</dbReference>
<dbReference type="InterPro" id="IPR003855">
    <property type="entry name" value="K+_transporter"/>
</dbReference>
<evidence type="ECO:0000259" key="14">
    <source>
        <dbReference type="Pfam" id="PF02705"/>
    </source>
</evidence>
<dbReference type="AlphaFoldDB" id="A0A4Q7DGE1"/>
<feature type="transmembrane region" description="Helical" evidence="13">
    <location>
        <begin position="102"/>
        <end position="127"/>
    </location>
</feature>
<feature type="transmembrane region" description="Helical" evidence="13">
    <location>
        <begin position="365"/>
        <end position="388"/>
    </location>
</feature>
<comment type="caution">
    <text evidence="16">The sequence shown here is derived from an EMBL/GenBank/DDBJ whole genome shotgun (WGS) entry which is preliminary data.</text>
</comment>
<feature type="transmembrane region" description="Helical" evidence="13">
    <location>
        <begin position="395"/>
        <end position="414"/>
    </location>
</feature>
<evidence type="ECO:0000313" key="17">
    <source>
        <dbReference type="Proteomes" id="UP000293550"/>
    </source>
</evidence>
<evidence type="ECO:0000256" key="10">
    <source>
        <dbReference type="ARBA" id="ARBA00022989"/>
    </source>
</evidence>
<reference evidence="16 17" key="1">
    <citation type="submission" date="2018-10" db="EMBL/GenBank/DDBJ databases">
        <title>An updated phylogeny of the Alphaproteobacteria reveals that the parasitic Rickettsiales and Holosporales have independent origins.</title>
        <authorList>
            <person name="Munoz-Gomez S.A."/>
            <person name="Hess S."/>
            <person name="Burger G."/>
            <person name="Lang B.F."/>
            <person name="Susko E."/>
            <person name="Slamovits C.H."/>
            <person name="Roger A.J."/>
        </authorList>
    </citation>
    <scope>NUCLEOTIDE SEQUENCE [LARGE SCALE GENOMIC DNA]</scope>
    <source>
        <strain evidence="16">HOLO01</strain>
    </source>
</reference>
<proteinExistence type="inferred from homology"/>
<feature type="transmembrane region" description="Helical" evidence="13">
    <location>
        <begin position="287"/>
        <end position="317"/>
    </location>
</feature>
<accession>A0A4Q7DGE1</accession>
<evidence type="ECO:0000256" key="12">
    <source>
        <dbReference type="ARBA" id="ARBA00023136"/>
    </source>
</evidence>
<dbReference type="InterPro" id="IPR023051">
    <property type="entry name" value="Kup"/>
</dbReference>
<evidence type="ECO:0000256" key="7">
    <source>
        <dbReference type="ARBA" id="ARBA00022692"/>
    </source>
</evidence>
<dbReference type="Pfam" id="PF02705">
    <property type="entry name" value="K_trans"/>
    <property type="match status" value="1"/>
</dbReference>
<evidence type="ECO:0000256" key="9">
    <source>
        <dbReference type="ARBA" id="ARBA00022958"/>
    </source>
</evidence>
<evidence type="ECO:0000256" key="2">
    <source>
        <dbReference type="ARBA" id="ARBA00007019"/>
    </source>
</evidence>
<dbReference type="GO" id="GO:0015079">
    <property type="term" value="F:potassium ion transmembrane transporter activity"/>
    <property type="evidence" value="ECO:0007669"/>
    <property type="project" value="UniProtKB-UniRule"/>
</dbReference>
<evidence type="ECO:0000256" key="11">
    <source>
        <dbReference type="ARBA" id="ARBA00023065"/>
    </source>
</evidence>
<comment type="catalytic activity">
    <reaction evidence="13">
        <text>K(+)(in) + H(+)(in) = K(+)(out) + H(+)(out)</text>
        <dbReference type="Rhea" id="RHEA:28490"/>
        <dbReference type="ChEBI" id="CHEBI:15378"/>
        <dbReference type="ChEBI" id="CHEBI:29103"/>
    </reaction>
</comment>
<feature type="transmembrane region" description="Helical" evidence="13">
    <location>
        <begin position="170"/>
        <end position="190"/>
    </location>
</feature>
<feature type="domain" description="K+ potassium transporter integral membrane" evidence="14">
    <location>
        <begin position="15"/>
        <end position="462"/>
    </location>
</feature>
<evidence type="ECO:0000256" key="13">
    <source>
        <dbReference type="HAMAP-Rule" id="MF_01522"/>
    </source>
</evidence>
<evidence type="ECO:0000256" key="5">
    <source>
        <dbReference type="ARBA" id="ARBA00022519"/>
    </source>
</evidence>
<feature type="transmembrane region" description="Helical" evidence="13">
    <location>
        <begin position="139"/>
        <end position="158"/>
    </location>
</feature>
<feature type="transmembrane region" description="Helical" evidence="13">
    <location>
        <begin position="420"/>
        <end position="438"/>
    </location>
</feature>
<keyword evidence="3 13" id="KW-0813">Transport</keyword>
<evidence type="ECO:0000313" key="16">
    <source>
        <dbReference type="EMBL" id="RZI45350.1"/>
    </source>
</evidence>
<dbReference type="InterPro" id="IPR053951">
    <property type="entry name" value="K_trans_N"/>
</dbReference>
<dbReference type="Proteomes" id="UP000293550">
    <property type="component" value="Unassembled WGS sequence"/>
</dbReference>
<keyword evidence="10 13" id="KW-1133">Transmembrane helix</keyword>
<feature type="transmembrane region" description="Helical" evidence="13">
    <location>
        <begin position="338"/>
        <end position="359"/>
    </location>
</feature>
<keyword evidence="4 13" id="KW-1003">Cell membrane</keyword>
<dbReference type="GO" id="GO:0005886">
    <property type="term" value="C:plasma membrane"/>
    <property type="evidence" value="ECO:0007669"/>
    <property type="project" value="UniProtKB-SubCell"/>
</dbReference>
<comment type="subcellular location">
    <subcellularLocation>
        <location evidence="13">Cell membrane</location>
        <topology evidence="13">Multi-pass membrane protein</topology>
    </subcellularLocation>
    <subcellularLocation>
        <location evidence="1">Membrane</location>
        <topology evidence="1">Multi-pass membrane protein</topology>
    </subcellularLocation>
</comment>
<evidence type="ECO:0000259" key="15">
    <source>
        <dbReference type="Pfam" id="PF22776"/>
    </source>
</evidence>
<dbReference type="OrthoDB" id="9805577at2"/>
<feature type="domain" description="K+ potassium transporter C-terminal" evidence="15">
    <location>
        <begin position="474"/>
        <end position="620"/>
    </location>
</feature>
<evidence type="ECO:0000256" key="1">
    <source>
        <dbReference type="ARBA" id="ARBA00004141"/>
    </source>
</evidence>
<comment type="similarity">
    <text evidence="2 13">Belongs to the HAK/KUP transporter (TC 2.A.72) family.</text>
</comment>
<comment type="function">
    <text evidence="13">Transport of potassium into the cell. Likely operates as a K(+):H(+) symporter.</text>
</comment>
<keyword evidence="5" id="KW-0997">Cell inner membrane</keyword>
<dbReference type="HAMAP" id="MF_01522">
    <property type="entry name" value="Kup"/>
    <property type="match status" value="1"/>
</dbReference>
<keyword evidence="9 13" id="KW-0630">Potassium</keyword>
<keyword evidence="8 13" id="KW-0769">Symport</keyword>
<gene>
    <name evidence="16" type="primary">trkD</name>
    <name evidence="13" type="synonym">kup</name>
    <name evidence="16" type="ORF">EQU50_07420</name>
</gene>
<evidence type="ECO:0000256" key="8">
    <source>
        <dbReference type="ARBA" id="ARBA00022847"/>
    </source>
</evidence>
<feature type="transmembrane region" description="Helical" evidence="13">
    <location>
        <begin position="48"/>
        <end position="67"/>
    </location>
</feature>
<evidence type="ECO:0000256" key="3">
    <source>
        <dbReference type="ARBA" id="ARBA00022448"/>
    </source>
</evidence>
<organism evidence="16 17">
    <name type="scientific">Candidatus Finniella inopinata</name>
    <dbReference type="NCBI Taxonomy" id="1696036"/>
    <lineage>
        <taxon>Bacteria</taxon>
        <taxon>Pseudomonadati</taxon>
        <taxon>Pseudomonadota</taxon>
        <taxon>Alphaproteobacteria</taxon>
        <taxon>Holosporales</taxon>
        <taxon>Candidatus Paracaedibacteraceae</taxon>
        <taxon>Candidatus Finniella</taxon>
    </lineage>
</organism>